<evidence type="ECO:0000256" key="2">
    <source>
        <dbReference type="ARBA" id="ARBA00023125"/>
    </source>
</evidence>
<dbReference type="InterPro" id="IPR009057">
    <property type="entry name" value="Homeodomain-like_sf"/>
</dbReference>
<keyword evidence="3 5" id="KW-0371">Homeobox</keyword>
<evidence type="ECO:0000256" key="3">
    <source>
        <dbReference type="ARBA" id="ARBA00023155"/>
    </source>
</evidence>
<dbReference type="Gene3D" id="1.10.10.60">
    <property type="entry name" value="Homeodomain-like"/>
    <property type="match status" value="1"/>
</dbReference>
<dbReference type="GO" id="GO:0005634">
    <property type="term" value="C:nucleus"/>
    <property type="evidence" value="ECO:0007669"/>
    <property type="project" value="UniProtKB-SubCell"/>
</dbReference>
<keyword evidence="2 5" id="KW-0238">DNA-binding</keyword>
<dbReference type="GO" id="GO:0000977">
    <property type="term" value="F:RNA polymerase II transcription regulatory region sequence-specific DNA binding"/>
    <property type="evidence" value="ECO:0007669"/>
    <property type="project" value="TreeGrafter"/>
</dbReference>
<reference evidence="9 10" key="1">
    <citation type="journal article" date="2016" name="Nat. Commun.">
        <title>Ectomycorrhizal ecology is imprinted in the genome of the dominant symbiotic fungus Cenococcum geophilum.</title>
        <authorList>
            <consortium name="DOE Joint Genome Institute"/>
            <person name="Peter M."/>
            <person name="Kohler A."/>
            <person name="Ohm R.A."/>
            <person name="Kuo A."/>
            <person name="Krutzmann J."/>
            <person name="Morin E."/>
            <person name="Arend M."/>
            <person name="Barry K.W."/>
            <person name="Binder M."/>
            <person name="Choi C."/>
            <person name="Clum A."/>
            <person name="Copeland A."/>
            <person name="Grisel N."/>
            <person name="Haridas S."/>
            <person name="Kipfer T."/>
            <person name="LaButti K."/>
            <person name="Lindquist E."/>
            <person name="Lipzen A."/>
            <person name="Maire R."/>
            <person name="Meier B."/>
            <person name="Mihaltcheva S."/>
            <person name="Molinier V."/>
            <person name="Murat C."/>
            <person name="Poggeler S."/>
            <person name="Quandt C.A."/>
            <person name="Sperisen C."/>
            <person name="Tritt A."/>
            <person name="Tisserant E."/>
            <person name="Crous P.W."/>
            <person name="Henrissat B."/>
            <person name="Nehls U."/>
            <person name="Egli S."/>
            <person name="Spatafora J.W."/>
            <person name="Grigoriev I.V."/>
            <person name="Martin F.M."/>
        </authorList>
    </citation>
    <scope>NUCLEOTIDE SEQUENCE [LARGE SCALE GENOMIC DNA]</scope>
    <source>
        <strain evidence="9 10">CBS 207.34</strain>
    </source>
</reference>
<evidence type="ECO:0000313" key="9">
    <source>
        <dbReference type="EMBL" id="OCL07777.1"/>
    </source>
</evidence>
<dbReference type="InterPro" id="IPR050453">
    <property type="entry name" value="LIM_Homeobox_TF"/>
</dbReference>
<feature type="DNA-binding region" description="Homeobox" evidence="5">
    <location>
        <begin position="182"/>
        <end position="242"/>
    </location>
</feature>
<evidence type="ECO:0000256" key="4">
    <source>
        <dbReference type="ARBA" id="ARBA00023242"/>
    </source>
</evidence>
<sequence>MVDGNLFIPLSPPSSPRMSAYNATPAENEWQNQDIKPLDPTSTSSEGDMAMLHAEVSGLPLDMQRRPMLRTHKSFPYTLRPSGHALHPSNHSLDGSGGSPVPQRERITISNLEELDSGELSNVTFGGSAPASPVSRLTPPSPCGEKSDEHEDIHEGDVLSGDGGEDEQKPPISAAELRAQKRKMKRFRLTHNQTRFLMSEFTRQAHPDAAHRERLAREIPGLSPRQVQVWFQNRRAKLKRLTSDDRERMMRSRALPDDFDMTQALHSPFGTAHGIGTPLTSPGSYTPGFPEGNMVRPLSIDTIRRLPEGSHLSPTGISPAFGGFAFTPPQSANDTLSPVSAGAENPSFGYPSGPLDGSPRRSNPFIGSMSMNSNPGYASHPGIPRLQLHSDRIARTRAESLSSPLRASMSYTNNGNDGNLNGVNDHSGQQMDNSQMNNDQGSQRSFSSSMLPYGIGYSYSQIPGFQAGASTRMRSFSGGVPRRIELSTHYTPSRSVTTPQTATFPNYTSSPLVTPQSFQMPHMSAPHHITSFQNSYMRQDVGQGEQYPQVGAVLGEVVEGSNHENDDTNDGSVQLQQSY</sequence>
<dbReference type="PANTHER" id="PTHR24208:SF166">
    <property type="entry name" value="LIM HOMEOBOX TRANSCRIPTION FACTOR 1 ALPHA, ISOFORM B"/>
    <property type="match status" value="1"/>
</dbReference>
<dbReference type="PANTHER" id="PTHR24208">
    <property type="entry name" value="LIM/HOMEOBOX PROTEIN LHX"/>
    <property type="match status" value="1"/>
</dbReference>
<dbReference type="AlphaFoldDB" id="A0A8E2EZH6"/>
<evidence type="ECO:0000259" key="8">
    <source>
        <dbReference type="PROSITE" id="PS50071"/>
    </source>
</evidence>
<dbReference type="SUPFAM" id="SSF46689">
    <property type="entry name" value="Homeodomain-like"/>
    <property type="match status" value="1"/>
</dbReference>
<dbReference type="GO" id="GO:0000981">
    <property type="term" value="F:DNA-binding transcription factor activity, RNA polymerase II-specific"/>
    <property type="evidence" value="ECO:0007669"/>
    <property type="project" value="TreeGrafter"/>
</dbReference>
<dbReference type="Pfam" id="PF00046">
    <property type="entry name" value="Homeodomain"/>
    <property type="match status" value="1"/>
</dbReference>
<protein>
    <recommendedName>
        <fullName evidence="8">Homeobox domain-containing protein</fullName>
    </recommendedName>
</protein>
<feature type="region of interest" description="Disordered" evidence="7">
    <location>
        <begin position="399"/>
        <end position="447"/>
    </location>
</feature>
<name>A0A8E2EZH6_9PEZI</name>
<gene>
    <name evidence="9" type="ORF">AOQ84DRAFT_398275</name>
</gene>
<dbReference type="OrthoDB" id="6159439at2759"/>
<dbReference type="EMBL" id="KV749787">
    <property type="protein sequence ID" value="OCL07777.1"/>
    <property type="molecule type" value="Genomic_DNA"/>
</dbReference>
<feature type="region of interest" description="Disordered" evidence="7">
    <location>
        <begin position="560"/>
        <end position="579"/>
    </location>
</feature>
<evidence type="ECO:0000313" key="10">
    <source>
        <dbReference type="Proteomes" id="UP000250140"/>
    </source>
</evidence>
<dbReference type="Proteomes" id="UP000250140">
    <property type="component" value="Unassembled WGS sequence"/>
</dbReference>
<feature type="compositionally biased region" description="Polar residues" evidence="7">
    <location>
        <begin position="399"/>
        <end position="412"/>
    </location>
</feature>
<evidence type="ECO:0000256" key="6">
    <source>
        <dbReference type="RuleBase" id="RU000682"/>
    </source>
</evidence>
<feature type="compositionally biased region" description="Polar residues" evidence="7">
    <location>
        <begin position="570"/>
        <end position="579"/>
    </location>
</feature>
<feature type="region of interest" description="Disordered" evidence="7">
    <location>
        <begin position="321"/>
        <end position="384"/>
    </location>
</feature>
<feature type="compositionally biased region" description="Basic and acidic residues" evidence="7">
    <location>
        <begin position="145"/>
        <end position="157"/>
    </location>
</feature>
<feature type="region of interest" description="Disordered" evidence="7">
    <location>
        <begin position="77"/>
        <end position="170"/>
    </location>
</feature>
<feature type="domain" description="Homeobox" evidence="8">
    <location>
        <begin position="180"/>
        <end position="241"/>
    </location>
</feature>
<evidence type="ECO:0000256" key="5">
    <source>
        <dbReference type="PROSITE-ProRule" id="PRU00108"/>
    </source>
</evidence>
<proteinExistence type="predicted"/>
<evidence type="ECO:0000256" key="1">
    <source>
        <dbReference type="ARBA" id="ARBA00004123"/>
    </source>
</evidence>
<feature type="compositionally biased region" description="Polar residues" evidence="7">
    <location>
        <begin position="328"/>
        <end position="338"/>
    </location>
</feature>
<comment type="subcellular location">
    <subcellularLocation>
        <location evidence="1 5 6">Nucleus</location>
    </subcellularLocation>
</comment>
<keyword evidence="10" id="KW-1185">Reference proteome</keyword>
<organism evidence="9 10">
    <name type="scientific">Glonium stellatum</name>
    <dbReference type="NCBI Taxonomy" id="574774"/>
    <lineage>
        <taxon>Eukaryota</taxon>
        <taxon>Fungi</taxon>
        <taxon>Dikarya</taxon>
        <taxon>Ascomycota</taxon>
        <taxon>Pezizomycotina</taxon>
        <taxon>Dothideomycetes</taxon>
        <taxon>Pleosporomycetidae</taxon>
        <taxon>Gloniales</taxon>
        <taxon>Gloniaceae</taxon>
        <taxon>Glonium</taxon>
    </lineage>
</organism>
<dbReference type="PROSITE" id="PS50071">
    <property type="entry name" value="HOMEOBOX_2"/>
    <property type="match status" value="1"/>
</dbReference>
<dbReference type="InterPro" id="IPR001356">
    <property type="entry name" value="HD"/>
</dbReference>
<evidence type="ECO:0000256" key="7">
    <source>
        <dbReference type="SAM" id="MobiDB-lite"/>
    </source>
</evidence>
<feature type="compositionally biased region" description="Low complexity" evidence="7">
    <location>
        <begin position="413"/>
        <end position="441"/>
    </location>
</feature>
<dbReference type="CDD" id="cd00086">
    <property type="entry name" value="homeodomain"/>
    <property type="match status" value="1"/>
</dbReference>
<dbReference type="SMART" id="SM00389">
    <property type="entry name" value="HOX"/>
    <property type="match status" value="1"/>
</dbReference>
<keyword evidence="4 5" id="KW-0539">Nucleus</keyword>
<accession>A0A8E2EZH6</accession>